<name>A0A1V3XHR0_MYCKA</name>
<evidence type="ECO:0000313" key="1">
    <source>
        <dbReference type="EMBL" id="OOK78296.1"/>
    </source>
</evidence>
<dbReference type="AlphaFoldDB" id="A0A1V3XHR0"/>
<reference evidence="1 2" key="1">
    <citation type="submission" date="2017-02" db="EMBL/GenBank/DDBJ databases">
        <title>Complete genome sequences of Mycobacterium kansasii strains isolated from rhesus macaques.</title>
        <authorList>
            <person name="Panda A."/>
            <person name="Nagaraj S."/>
            <person name="Zhao X."/>
            <person name="Tettelin H."/>
            <person name="Detolla L.J."/>
        </authorList>
    </citation>
    <scope>NUCLEOTIDE SEQUENCE [LARGE SCALE GENOMIC DNA]</scope>
    <source>
        <strain evidence="1 2">11-3813</strain>
    </source>
</reference>
<evidence type="ECO:0000313" key="2">
    <source>
        <dbReference type="Proteomes" id="UP000189229"/>
    </source>
</evidence>
<comment type="caution">
    <text evidence="1">The sequence shown here is derived from an EMBL/GenBank/DDBJ whole genome shotgun (WGS) entry which is preliminary data.</text>
</comment>
<dbReference type="Proteomes" id="UP000189229">
    <property type="component" value="Unassembled WGS sequence"/>
</dbReference>
<organism evidence="1 2">
    <name type="scientific">Mycobacterium kansasii</name>
    <dbReference type="NCBI Taxonomy" id="1768"/>
    <lineage>
        <taxon>Bacteria</taxon>
        <taxon>Bacillati</taxon>
        <taxon>Actinomycetota</taxon>
        <taxon>Actinomycetes</taxon>
        <taxon>Mycobacteriales</taxon>
        <taxon>Mycobacteriaceae</taxon>
        <taxon>Mycobacterium</taxon>
    </lineage>
</organism>
<accession>A0A1V3XHR0</accession>
<dbReference type="EMBL" id="MVBM01000002">
    <property type="protein sequence ID" value="OOK78296.1"/>
    <property type="molecule type" value="Genomic_DNA"/>
</dbReference>
<sequence length="71" mass="7980">MPSRSAAASMVSSYLSVRSPAEAESFTPQPYRLASGSRYPPQWLAILWLWLLHQRPPSPDRPGNANPRRSM</sequence>
<proteinExistence type="predicted"/>
<protein>
    <submittedName>
        <fullName evidence="1">Uncharacterized protein</fullName>
    </submittedName>
</protein>
<gene>
    <name evidence="1" type="ORF">BZL30_2074</name>
</gene>